<dbReference type="SUPFAM" id="SSF51445">
    <property type="entry name" value="(Trans)glycosidases"/>
    <property type="match status" value="1"/>
</dbReference>
<dbReference type="Proteomes" id="UP000264006">
    <property type="component" value="Chromosome"/>
</dbReference>
<dbReference type="InterPro" id="IPR029062">
    <property type="entry name" value="Class_I_gatase-like"/>
</dbReference>
<feature type="binding site" evidence="9">
    <location>
        <position position="103"/>
    </location>
    <ligand>
        <name>substrate</name>
    </ligand>
</feature>
<dbReference type="InterPro" id="IPR003476">
    <property type="entry name" value="Glyco_hydro_42"/>
</dbReference>
<dbReference type="GO" id="GO:0046872">
    <property type="term" value="F:metal ion binding"/>
    <property type="evidence" value="ECO:0007669"/>
    <property type="project" value="UniProtKB-KW"/>
</dbReference>
<evidence type="ECO:0000256" key="3">
    <source>
        <dbReference type="ARBA" id="ARBA00012756"/>
    </source>
</evidence>
<feature type="domain" description="Glycoside hydrolase family 42 N-terminal" evidence="12">
    <location>
        <begin position="6"/>
        <end position="380"/>
    </location>
</feature>
<evidence type="ECO:0000256" key="10">
    <source>
        <dbReference type="PIRSR" id="PIRSR001084-3"/>
    </source>
</evidence>
<protein>
    <recommendedName>
        <fullName evidence="3">beta-galactosidase</fullName>
        <ecNumber evidence="3">3.2.1.23</ecNumber>
    </recommendedName>
</protein>
<evidence type="ECO:0000259" key="12">
    <source>
        <dbReference type="Pfam" id="PF02449"/>
    </source>
</evidence>
<dbReference type="EMBL" id="CP031165">
    <property type="protein sequence ID" value="AXV06360.1"/>
    <property type="molecule type" value="Genomic_DNA"/>
</dbReference>
<keyword evidence="7" id="KW-0326">Glycosidase</keyword>
<organism evidence="14 15">
    <name type="scientific">Euzebya pacifica</name>
    <dbReference type="NCBI Taxonomy" id="1608957"/>
    <lineage>
        <taxon>Bacteria</taxon>
        <taxon>Bacillati</taxon>
        <taxon>Actinomycetota</taxon>
        <taxon>Nitriliruptoria</taxon>
        <taxon>Euzebyales</taxon>
    </lineage>
</organism>
<dbReference type="OrthoDB" id="9800974at2"/>
<feature type="region of interest" description="Disordered" evidence="11">
    <location>
        <begin position="92"/>
        <end position="111"/>
    </location>
</feature>
<dbReference type="GO" id="GO:0004565">
    <property type="term" value="F:beta-galactosidase activity"/>
    <property type="evidence" value="ECO:0007669"/>
    <property type="project" value="UniProtKB-EC"/>
</dbReference>
<feature type="binding site" evidence="10">
    <location>
        <position position="151"/>
    </location>
    <ligand>
        <name>Zn(2+)</name>
        <dbReference type="ChEBI" id="CHEBI:29105"/>
    </ligand>
</feature>
<dbReference type="Pfam" id="PF02449">
    <property type="entry name" value="Glyco_hydro_42"/>
    <property type="match status" value="1"/>
</dbReference>
<dbReference type="InterPro" id="IPR017853">
    <property type="entry name" value="GH"/>
</dbReference>
<dbReference type="EC" id="3.2.1.23" evidence="3"/>
<keyword evidence="5" id="KW-0378">Hydrolase</keyword>
<dbReference type="CDD" id="cd03143">
    <property type="entry name" value="A4_beta-galactosidase_middle_domain"/>
    <property type="match status" value="1"/>
</dbReference>
<dbReference type="GO" id="GO:0005975">
    <property type="term" value="P:carbohydrate metabolic process"/>
    <property type="evidence" value="ECO:0007669"/>
    <property type="project" value="InterPro"/>
</dbReference>
<evidence type="ECO:0000256" key="9">
    <source>
        <dbReference type="PIRSR" id="PIRSR001084-2"/>
    </source>
</evidence>
<feature type="binding site" evidence="10">
    <location>
        <position position="107"/>
    </location>
    <ligand>
        <name>Zn(2+)</name>
        <dbReference type="ChEBI" id="CHEBI:29105"/>
    </ligand>
</feature>
<dbReference type="PANTHER" id="PTHR36447:SF2">
    <property type="entry name" value="BETA-GALACTOSIDASE YESZ"/>
    <property type="match status" value="1"/>
</dbReference>
<evidence type="ECO:0000256" key="5">
    <source>
        <dbReference type="ARBA" id="ARBA00022801"/>
    </source>
</evidence>
<proteinExistence type="inferred from homology"/>
<evidence type="ECO:0000256" key="4">
    <source>
        <dbReference type="ARBA" id="ARBA00022723"/>
    </source>
</evidence>
<comment type="catalytic activity">
    <reaction evidence="1">
        <text>Hydrolysis of terminal non-reducing beta-D-galactose residues in beta-D-galactosides.</text>
        <dbReference type="EC" id="3.2.1.23"/>
    </reaction>
</comment>
<dbReference type="SUPFAM" id="SSF52317">
    <property type="entry name" value="Class I glutamine amidotransferase-like"/>
    <property type="match status" value="1"/>
</dbReference>
<reference evidence="14 15" key="1">
    <citation type="submission" date="2018-09" db="EMBL/GenBank/DDBJ databases">
        <title>Complete genome sequence of Euzebya sp. DY32-46 isolated from seawater of Pacific Ocean.</title>
        <authorList>
            <person name="Xu L."/>
            <person name="Wu Y.-H."/>
            <person name="Xu X.-W."/>
        </authorList>
    </citation>
    <scope>NUCLEOTIDE SEQUENCE [LARGE SCALE GENOMIC DNA]</scope>
    <source>
        <strain evidence="14 15">DY32-46</strain>
    </source>
</reference>
<evidence type="ECO:0000256" key="6">
    <source>
        <dbReference type="ARBA" id="ARBA00022833"/>
    </source>
</evidence>
<evidence type="ECO:0000256" key="11">
    <source>
        <dbReference type="SAM" id="MobiDB-lite"/>
    </source>
</evidence>
<dbReference type="GO" id="GO:0009341">
    <property type="term" value="C:beta-galactosidase complex"/>
    <property type="evidence" value="ECO:0007669"/>
    <property type="project" value="InterPro"/>
</dbReference>
<accession>A0A346XVW3</accession>
<dbReference type="Gene3D" id="3.40.50.880">
    <property type="match status" value="1"/>
</dbReference>
<feature type="binding site" evidence="9">
    <location>
        <position position="141"/>
    </location>
    <ligand>
        <name>substrate</name>
    </ligand>
</feature>
<dbReference type="KEGG" id="euz:DVS28_a1669"/>
<feature type="binding site" evidence="10">
    <location>
        <position position="153"/>
    </location>
    <ligand>
        <name>Zn(2+)</name>
        <dbReference type="ChEBI" id="CHEBI:29105"/>
    </ligand>
</feature>
<dbReference type="InterPro" id="IPR013529">
    <property type="entry name" value="Glyco_hydro_42_N"/>
</dbReference>
<name>A0A346XVW3_9ACTN</name>
<comment type="similarity">
    <text evidence="2">Belongs to the glycosyl hydrolase 42 family.</text>
</comment>
<evidence type="ECO:0000256" key="1">
    <source>
        <dbReference type="ARBA" id="ARBA00001412"/>
    </source>
</evidence>
<dbReference type="PIRSF" id="PIRSF001084">
    <property type="entry name" value="B-galactosidase"/>
    <property type="match status" value="1"/>
</dbReference>
<evidence type="ECO:0000256" key="8">
    <source>
        <dbReference type="PIRSR" id="PIRSR001084-1"/>
    </source>
</evidence>
<keyword evidence="6 10" id="KW-0862">Zinc</keyword>
<sequence length="591" mass="64371">MRIGVCWYPEQWPETDWADDVARMADLGLQVVRIGEFAWARMEPQRDRWDLGWMDRAVQAIADAGMRVVIGTPTATPPVWLMRERPDVRIVGTDGRPRPWGSRRHTCPTSPAYREESARVTAVLADRYGDHAALDAWQIDNEPGNHDSARCWCRACQDAFRAWLADRYGDIDTLNDAWGQAFWSMTYPDFDAVELPAPTMTVHNPSLELAHRRFASRQVCEGLAVQRDVLAERSPGVPTFTNLYMGDLDIDARAVHRLNGIGAIDSYPHGVAGPDEVAFNLDLARGSALQPGQGVEALGGRAWVVEQQPGPVNWTGDNPAVPPGQVGEWIADAARQGIDTLLVFRWRMARAGQEQHHAALLTHDRREAPAYEEVRAAVASLPRDAAPRERATAAVVADYTDAWILDIIPQTHGASHRTLAVAAHRALRDAGHVVDVVGDDADLTRYDIVALPAFHRVTDARSVTVQAALDAGVTVVVGPRSLVRDDEAVWVDTATPAGLSERLGARVDRAGSPGGWPRDTAPSAVRTADGAVHDAGPWLEAYEVLAGDVEVLARAEGGPLHGLPVVVRRGSLVAMGASSAAAWQSVLERLR</sequence>
<dbReference type="Gene3D" id="3.20.20.80">
    <property type="entry name" value="Glycosidases"/>
    <property type="match status" value="1"/>
</dbReference>
<evidence type="ECO:0000313" key="15">
    <source>
        <dbReference type="Proteomes" id="UP000264006"/>
    </source>
</evidence>
<keyword evidence="15" id="KW-1185">Reference proteome</keyword>
<feature type="domain" description="Beta-galactosidase trimerisation" evidence="13">
    <location>
        <begin position="391"/>
        <end position="579"/>
    </location>
</feature>
<keyword evidence="4 10" id="KW-0479">Metal-binding</keyword>
<feature type="binding site" evidence="9">
    <location>
        <position position="314"/>
    </location>
    <ligand>
        <name>substrate</name>
    </ligand>
</feature>
<dbReference type="AlphaFoldDB" id="A0A346XVW3"/>
<dbReference type="RefSeq" id="WP_114591028.1">
    <property type="nucleotide sequence ID" value="NZ_CAXIBR010000093.1"/>
</dbReference>
<gene>
    <name evidence="14" type="ORF">DVS28_a1669</name>
</gene>
<evidence type="ECO:0000256" key="7">
    <source>
        <dbReference type="ARBA" id="ARBA00023295"/>
    </source>
</evidence>
<dbReference type="Pfam" id="PF08532">
    <property type="entry name" value="Glyco_hydro_42M"/>
    <property type="match status" value="1"/>
</dbReference>
<evidence type="ECO:0000259" key="13">
    <source>
        <dbReference type="Pfam" id="PF08532"/>
    </source>
</evidence>
<feature type="binding site" evidence="10">
    <location>
        <position position="156"/>
    </location>
    <ligand>
        <name>Zn(2+)</name>
        <dbReference type="ChEBI" id="CHEBI:29105"/>
    </ligand>
</feature>
<dbReference type="InterPro" id="IPR013738">
    <property type="entry name" value="Beta_galactosidase_Trimer"/>
</dbReference>
<evidence type="ECO:0000313" key="14">
    <source>
        <dbReference type="EMBL" id="AXV06360.1"/>
    </source>
</evidence>
<feature type="active site" description="Proton donor" evidence="8">
    <location>
        <position position="142"/>
    </location>
</feature>
<feature type="active site" description="Nucleophile" evidence="8">
    <location>
        <position position="306"/>
    </location>
</feature>
<dbReference type="PANTHER" id="PTHR36447">
    <property type="entry name" value="BETA-GALACTOSIDASE GANA"/>
    <property type="match status" value="1"/>
</dbReference>
<evidence type="ECO:0000256" key="2">
    <source>
        <dbReference type="ARBA" id="ARBA00005940"/>
    </source>
</evidence>